<evidence type="ECO:0000313" key="6">
    <source>
        <dbReference type="EMBL" id="GHI43201.1"/>
    </source>
</evidence>
<dbReference type="Gene3D" id="1.10.357.10">
    <property type="entry name" value="Tetracycline Repressor, domain 2"/>
    <property type="match status" value="1"/>
</dbReference>
<dbReference type="SUPFAM" id="SSF48498">
    <property type="entry name" value="Tetracyclin repressor-like, C-terminal domain"/>
    <property type="match status" value="1"/>
</dbReference>
<evidence type="ECO:0000256" key="4">
    <source>
        <dbReference type="PROSITE-ProRule" id="PRU00335"/>
    </source>
</evidence>
<feature type="domain" description="HTH tetR-type" evidence="5">
    <location>
        <begin position="7"/>
        <end position="67"/>
    </location>
</feature>
<dbReference type="InterPro" id="IPR036271">
    <property type="entry name" value="Tet_transcr_reg_TetR-rel_C_sf"/>
</dbReference>
<dbReference type="Pfam" id="PF00440">
    <property type="entry name" value="TetR_N"/>
    <property type="match status" value="1"/>
</dbReference>
<dbReference type="EMBL" id="BNDY01000018">
    <property type="protein sequence ID" value="GHI43201.1"/>
    <property type="molecule type" value="Genomic_DNA"/>
</dbReference>
<dbReference type="PROSITE" id="PS50977">
    <property type="entry name" value="HTH_TETR_2"/>
    <property type="match status" value="1"/>
</dbReference>
<dbReference type="InterPro" id="IPR050109">
    <property type="entry name" value="HTH-type_TetR-like_transc_reg"/>
</dbReference>
<dbReference type="NCBIfam" id="NF041196">
    <property type="entry name" value="ScbR_bind_reg"/>
    <property type="match status" value="1"/>
</dbReference>
<proteinExistence type="predicted"/>
<dbReference type="RefSeq" id="WP_226600073.1">
    <property type="nucleotide sequence ID" value="NZ_BMUA01000036.1"/>
</dbReference>
<feature type="DNA-binding region" description="H-T-H motif" evidence="4">
    <location>
        <begin position="30"/>
        <end position="49"/>
    </location>
</feature>
<organism evidence="6 7">
    <name type="scientific">Streptomyces violascens</name>
    <dbReference type="NCBI Taxonomy" id="67381"/>
    <lineage>
        <taxon>Bacteria</taxon>
        <taxon>Bacillati</taxon>
        <taxon>Actinomycetota</taxon>
        <taxon>Actinomycetes</taxon>
        <taxon>Kitasatosporales</taxon>
        <taxon>Streptomycetaceae</taxon>
        <taxon>Streptomyces</taxon>
    </lineage>
</organism>
<accession>A0ABQ3R106</accession>
<dbReference type="Proteomes" id="UP001050808">
    <property type="component" value="Unassembled WGS sequence"/>
</dbReference>
<gene>
    <name evidence="6" type="ORF">Sviol_76090</name>
</gene>
<name>A0ABQ3R106_9ACTN</name>
<evidence type="ECO:0000256" key="3">
    <source>
        <dbReference type="ARBA" id="ARBA00023163"/>
    </source>
</evidence>
<dbReference type="InterPro" id="IPR047923">
    <property type="entry name" value="ArpA-like"/>
</dbReference>
<dbReference type="InterPro" id="IPR001647">
    <property type="entry name" value="HTH_TetR"/>
</dbReference>
<keyword evidence="3" id="KW-0804">Transcription</keyword>
<dbReference type="PANTHER" id="PTHR30055">
    <property type="entry name" value="HTH-TYPE TRANSCRIPTIONAL REGULATOR RUTR"/>
    <property type="match status" value="1"/>
</dbReference>
<dbReference type="PANTHER" id="PTHR30055:SF234">
    <property type="entry name" value="HTH-TYPE TRANSCRIPTIONAL REGULATOR BETI"/>
    <property type="match status" value="1"/>
</dbReference>
<comment type="caution">
    <text evidence="6">The sequence shown here is derived from an EMBL/GenBank/DDBJ whole genome shotgun (WGS) entry which is preliminary data.</text>
</comment>
<reference evidence="6" key="1">
    <citation type="submission" date="2024-05" db="EMBL/GenBank/DDBJ databases">
        <title>Whole genome shotgun sequence of Streptomyces violascens NBRC 12920.</title>
        <authorList>
            <person name="Komaki H."/>
            <person name="Tamura T."/>
        </authorList>
    </citation>
    <scope>NUCLEOTIDE SEQUENCE</scope>
    <source>
        <strain evidence="6">NBRC 12920</strain>
    </source>
</reference>
<sequence>MKQERAVRTRHSLIRSAAETFERHGYVQAKLADISASAGVSLGALHFHFENKAALATTVETTAAVSLRRAAWIAQRPGTNALQRLTDTSHALVDQLHRDVVSRAGFQLSGEAAHPSNVNLRQEWQACVRQLLAEACDEHLLAEHMEQHDMVATVVAATTGFELLGRKDPQWVSHRSLSGFWRLVMPCLATPAALVEVDPASTVRELETMAAVTG</sequence>
<keyword evidence="2 4" id="KW-0238">DNA-binding</keyword>
<evidence type="ECO:0000256" key="2">
    <source>
        <dbReference type="ARBA" id="ARBA00023125"/>
    </source>
</evidence>
<keyword evidence="7" id="KW-1185">Reference proteome</keyword>
<evidence type="ECO:0000259" key="5">
    <source>
        <dbReference type="PROSITE" id="PS50977"/>
    </source>
</evidence>
<keyword evidence="1" id="KW-0805">Transcription regulation</keyword>
<dbReference type="PRINTS" id="PR00455">
    <property type="entry name" value="HTHTETR"/>
</dbReference>
<evidence type="ECO:0000256" key="1">
    <source>
        <dbReference type="ARBA" id="ARBA00023015"/>
    </source>
</evidence>
<dbReference type="SUPFAM" id="SSF46689">
    <property type="entry name" value="Homeodomain-like"/>
    <property type="match status" value="1"/>
</dbReference>
<evidence type="ECO:0000313" key="7">
    <source>
        <dbReference type="Proteomes" id="UP001050808"/>
    </source>
</evidence>
<protein>
    <submittedName>
        <fullName evidence="6">TetR family transcriptional regulator</fullName>
    </submittedName>
</protein>
<dbReference type="InterPro" id="IPR009057">
    <property type="entry name" value="Homeodomain-like_sf"/>
</dbReference>